<evidence type="ECO:0000313" key="10">
    <source>
        <dbReference type="Proteomes" id="UP000070422"/>
    </source>
</evidence>
<dbReference type="InterPro" id="IPR013750">
    <property type="entry name" value="GHMP_kinase_C_dom"/>
</dbReference>
<keyword evidence="4" id="KW-0547">Nucleotide-binding</keyword>
<dbReference type="Pfam" id="PF00288">
    <property type="entry name" value="GHMP_kinases_N"/>
    <property type="match status" value="1"/>
</dbReference>
<dbReference type="PRINTS" id="PR00959">
    <property type="entry name" value="MEVGALKINASE"/>
</dbReference>
<evidence type="ECO:0000256" key="5">
    <source>
        <dbReference type="ARBA" id="ARBA00022777"/>
    </source>
</evidence>
<evidence type="ECO:0000256" key="1">
    <source>
        <dbReference type="ARBA" id="ARBA00005017"/>
    </source>
</evidence>
<dbReference type="STRING" id="87541.AWM71_05715"/>
<evidence type="ECO:0000259" key="8">
    <source>
        <dbReference type="Pfam" id="PF08544"/>
    </source>
</evidence>
<evidence type="ECO:0000256" key="4">
    <source>
        <dbReference type="ARBA" id="ARBA00022741"/>
    </source>
</evidence>
<sequence>MPKITLQVPGKLYLAGEYAVTHPYHSAVIAAISAYLHLSLTPSTDGIGHLVTNQSPFPLDWTVDETGRVQGLPDPFVLIASCLETSYRYLLTHGPALLPRPYVLTIQSDLDSPSGAKYGLGSSAAVSVACIEALLQAYHVPYTPRLIYQLAVISQKRIGLSGSFGDIACTSFHTLISYQNFDPTLLNQALTTSYQLEDLLDPSYWPGLDIQPLPWPTDWEMVIAWTKSPSSTDDLLQLNNAGHLNNTNHFEQRQVLTTEDFLQASQSQVNALQTALNQSNWDKAQAALTANGTSLLRYHHNRPVPYQTPALKQAVTLAQYCQAAAKISGAGGGDCAIALCPNPSIAQEVRTRWQTAGLSPLPFSLVMS</sequence>
<organism evidence="9 10">
    <name type="scientific">Aerococcus christensenii</name>
    <dbReference type="NCBI Taxonomy" id="87541"/>
    <lineage>
        <taxon>Bacteria</taxon>
        <taxon>Bacillati</taxon>
        <taxon>Bacillota</taxon>
        <taxon>Bacilli</taxon>
        <taxon>Lactobacillales</taxon>
        <taxon>Aerococcaceae</taxon>
        <taxon>Aerococcus</taxon>
    </lineage>
</organism>
<dbReference type="EMBL" id="LSCQ01000075">
    <property type="protein sequence ID" value="KXB34488.1"/>
    <property type="molecule type" value="Genomic_DNA"/>
</dbReference>
<dbReference type="RefSeq" id="WP_060937111.1">
    <property type="nucleotide sequence ID" value="NZ_KQ959321.1"/>
</dbReference>
<feature type="domain" description="GHMP kinase C-terminal" evidence="8">
    <location>
        <begin position="274"/>
        <end position="356"/>
    </location>
</feature>
<dbReference type="InterPro" id="IPR036554">
    <property type="entry name" value="GHMP_kinase_C_sf"/>
</dbReference>
<dbReference type="AlphaFoldDB" id="A0A133XU75"/>
<dbReference type="PANTHER" id="PTHR31814:SF2">
    <property type="entry name" value="PHOSPHOMEVALONATE KINASE"/>
    <property type="match status" value="1"/>
</dbReference>
<dbReference type="GO" id="GO:0019287">
    <property type="term" value="P:isopentenyl diphosphate biosynthetic process, mevalonate pathway"/>
    <property type="evidence" value="ECO:0007669"/>
    <property type="project" value="UniProtKB-UniPathway"/>
</dbReference>
<dbReference type="GO" id="GO:0004631">
    <property type="term" value="F:phosphomevalonate kinase activity"/>
    <property type="evidence" value="ECO:0007669"/>
    <property type="project" value="UniProtKB-EC"/>
</dbReference>
<dbReference type="PATRIC" id="fig|87541.4.peg.1379"/>
<dbReference type="SUPFAM" id="SSF54211">
    <property type="entry name" value="Ribosomal protein S5 domain 2-like"/>
    <property type="match status" value="1"/>
</dbReference>
<dbReference type="PANTHER" id="PTHR31814">
    <property type="match status" value="1"/>
</dbReference>
<keyword evidence="6" id="KW-0067">ATP-binding</keyword>
<dbReference type="Proteomes" id="UP000070422">
    <property type="component" value="Unassembled WGS sequence"/>
</dbReference>
<evidence type="ECO:0000259" key="7">
    <source>
        <dbReference type="Pfam" id="PF00288"/>
    </source>
</evidence>
<dbReference type="InterPro" id="IPR020568">
    <property type="entry name" value="Ribosomal_Su5_D2-typ_SF"/>
</dbReference>
<evidence type="ECO:0000256" key="2">
    <source>
        <dbReference type="ARBA" id="ARBA00012958"/>
    </source>
</evidence>
<dbReference type="Pfam" id="PF08544">
    <property type="entry name" value="GHMP_kinases_C"/>
    <property type="match status" value="1"/>
</dbReference>
<feature type="domain" description="GHMP kinase N-terminal" evidence="7">
    <location>
        <begin position="103"/>
        <end position="171"/>
    </location>
</feature>
<name>A0A133XU75_9LACT</name>
<dbReference type="InterPro" id="IPR005917">
    <property type="entry name" value="Pmev_kinase_bact"/>
</dbReference>
<reference evidence="9 10" key="1">
    <citation type="submission" date="2016-01" db="EMBL/GenBank/DDBJ databases">
        <authorList>
            <person name="Oliw E.H."/>
        </authorList>
    </citation>
    <scope>NUCLEOTIDE SEQUENCE [LARGE SCALE GENOMIC DNA]</scope>
    <source>
        <strain evidence="9 10">KA00635</strain>
    </source>
</reference>
<evidence type="ECO:0000313" key="9">
    <source>
        <dbReference type="EMBL" id="KXB34488.1"/>
    </source>
</evidence>
<keyword evidence="5 9" id="KW-0418">Kinase</keyword>
<dbReference type="InterPro" id="IPR014721">
    <property type="entry name" value="Ribsml_uS5_D2-typ_fold_subgr"/>
</dbReference>
<dbReference type="SUPFAM" id="SSF55060">
    <property type="entry name" value="GHMP Kinase, C-terminal domain"/>
    <property type="match status" value="1"/>
</dbReference>
<protein>
    <recommendedName>
        <fullName evidence="2">phosphomevalonate kinase</fullName>
        <ecNumber evidence="2">2.7.4.2</ecNumber>
    </recommendedName>
</protein>
<comment type="pathway">
    <text evidence="1">Isoprenoid biosynthesis; isopentenyl diphosphate biosynthesis via mevalonate pathway; isopentenyl diphosphate from (R)-mevalonate: step 2/3.</text>
</comment>
<evidence type="ECO:0000256" key="6">
    <source>
        <dbReference type="ARBA" id="ARBA00022840"/>
    </source>
</evidence>
<evidence type="ECO:0000256" key="3">
    <source>
        <dbReference type="ARBA" id="ARBA00022679"/>
    </source>
</evidence>
<proteinExistence type="predicted"/>
<dbReference type="GO" id="GO:0005524">
    <property type="term" value="F:ATP binding"/>
    <property type="evidence" value="ECO:0007669"/>
    <property type="project" value="UniProtKB-KW"/>
</dbReference>
<keyword evidence="3" id="KW-0808">Transferase</keyword>
<gene>
    <name evidence="9" type="ORF">HMPREF3187_01395</name>
</gene>
<dbReference type="EC" id="2.7.4.2" evidence="2"/>
<dbReference type="UniPathway" id="UPA00057">
    <property type="reaction ID" value="UER00099"/>
</dbReference>
<dbReference type="InterPro" id="IPR035102">
    <property type="entry name" value="Phosphomevalonate_kinase"/>
</dbReference>
<accession>A0A133XU75</accession>
<dbReference type="NCBIfam" id="TIGR01220">
    <property type="entry name" value="Pmev_kin_Gr_pos"/>
    <property type="match status" value="1"/>
</dbReference>
<dbReference type="Gene3D" id="3.30.70.890">
    <property type="entry name" value="GHMP kinase, C-terminal domain"/>
    <property type="match status" value="1"/>
</dbReference>
<dbReference type="InterPro" id="IPR006204">
    <property type="entry name" value="GHMP_kinase_N_dom"/>
</dbReference>
<dbReference type="Gene3D" id="3.30.230.10">
    <property type="match status" value="1"/>
</dbReference>
<comment type="caution">
    <text evidence="9">The sequence shown here is derived from an EMBL/GenBank/DDBJ whole genome shotgun (WGS) entry which is preliminary data.</text>
</comment>